<sequence length="192" mass="21032">MGRALKKLNPDQSAQHRFGAELRRLRISRNLSQVELGRLLMHSGSTVAKIEKAERWPSSEFAERADEVLGGGGKLLELLSTARRERAAGLSNIRSGIAWKSRKKSEASERVHGRCDGFGGRSAADPSAPGSAETGELDNVVAECLAALRSAVEEHPDGEYLTRHVDFVIDVIDYHFGGRVRTAYRFAYRAGA</sequence>
<evidence type="ECO:0000256" key="1">
    <source>
        <dbReference type="SAM" id="MobiDB-lite"/>
    </source>
</evidence>
<dbReference type="Pfam" id="PF13560">
    <property type="entry name" value="HTH_31"/>
    <property type="match status" value="1"/>
</dbReference>
<dbReference type="SMART" id="SM00530">
    <property type="entry name" value="HTH_XRE"/>
    <property type="match status" value="1"/>
</dbReference>
<dbReference type="InterPro" id="IPR001387">
    <property type="entry name" value="Cro/C1-type_HTH"/>
</dbReference>
<proteinExistence type="predicted"/>
<reference evidence="3 4" key="1">
    <citation type="submission" date="2024-10" db="EMBL/GenBank/DDBJ databases">
        <title>The Natural Products Discovery Center: Release of the First 8490 Sequenced Strains for Exploring Actinobacteria Biosynthetic Diversity.</title>
        <authorList>
            <person name="Kalkreuter E."/>
            <person name="Kautsar S.A."/>
            <person name="Yang D."/>
            <person name="Bader C.D."/>
            <person name="Teijaro C.N."/>
            <person name="Fluegel L."/>
            <person name="Davis C.M."/>
            <person name="Simpson J.R."/>
            <person name="Lauterbach L."/>
            <person name="Steele A.D."/>
            <person name="Gui C."/>
            <person name="Meng S."/>
            <person name="Li G."/>
            <person name="Viehrig K."/>
            <person name="Ye F."/>
            <person name="Su P."/>
            <person name="Kiefer A.F."/>
            <person name="Nichols A."/>
            <person name="Cepeda A.J."/>
            <person name="Yan W."/>
            <person name="Fan B."/>
            <person name="Jiang Y."/>
            <person name="Adhikari A."/>
            <person name="Zheng C.-J."/>
            <person name="Schuster L."/>
            <person name="Cowan T.M."/>
            <person name="Smanski M.J."/>
            <person name="Chevrette M.G."/>
            <person name="De Carvalho L.P.S."/>
            <person name="Shen B."/>
        </authorList>
    </citation>
    <scope>NUCLEOTIDE SEQUENCE [LARGE SCALE GENOMIC DNA]</scope>
    <source>
        <strain evidence="3 4">NPDC019626</strain>
    </source>
</reference>
<evidence type="ECO:0000259" key="2">
    <source>
        <dbReference type="PROSITE" id="PS50943"/>
    </source>
</evidence>
<accession>A0ABW7WM07</accession>
<feature type="domain" description="HTH cro/C1-type" evidence="2">
    <location>
        <begin position="22"/>
        <end position="70"/>
    </location>
</feature>
<dbReference type="InterPro" id="IPR010982">
    <property type="entry name" value="Lambda_DNA-bd_dom_sf"/>
</dbReference>
<dbReference type="SUPFAM" id="SSF47413">
    <property type="entry name" value="lambda repressor-like DNA-binding domains"/>
    <property type="match status" value="1"/>
</dbReference>
<dbReference type="EMBL" id="JBIRXV010000006">
    <property type="protein sequence ID" value="MFI2324019.1"/>
    <property type="molecule type" value="Genomic_DNA"/>
</dbReference>
<dbReference type="PROSITE" id="PS50943">
    <property type="entry name" value="HTH_CROC1"/>
    <property type="match status" value="1"/>
</dbReference>
<dbReference type="Gene3D" id="1.10.260.40">
    <property type="entry name" value="lambda repressor-like DNA-binding domains"/>
    <property type="match status" value="1"/>
</dbReference>
<comment type="caution">
    <text evidence="3">The sequence shown here is derived from an EMBL/GenBank/DDBJ whole genome shotgun (WGS) entry which is preliminary data.</text>
</comment>
<dbReference type="RefSeq" id="WP_396946754.1">
    <property type="nucleotide sequence ID" value="NZ_JBIRXV010000006.1"/>
</dbReference>
<protein>
    <submittedName>
        <fullName evidence="3">Helix-turn-helix domain-containing protein</fullName>
    </submittedName>
</protein>
<name>A0ABW7WM07_9NOCA</name>
<evidence type="ECO:0000313" key="3">
    <source>
        <dbReference type="EMBL" id="MFI2324019.1"/>
    </source>
</evidence>
<dbReference type="CDD" id="cd00093">
    <property type="entry name" value="HTH_XRE"/>
    <property type="match status" value="1"/>
</dbReference>
<keyword evidence="4" id="KW-1185">Reference proteome</keyword>
<feature type="region of interest" description="Disordered" evidence="1">
    <location>
        <begin position="108"/>
        <end position="134"/>
    </location>
</feature>
<gene>
    <name evidence="3" type="ORF">ACH47G_26365</name>
</gene>
<dbReference type="Proteomes" id="UP001611450">
    <property type="component" value="Unassembled WGS sequence"/>
</dbReference>
<evidence type="ECO:0000313" key="4">
    <source>
        <dbReference type="Proteomes" id="UP001611450"/>
    </source>
</evidence>
<organism evidence="3 4">
    <name type="scientific">Nocardia beijingensis</name>
    <dbReference type="NCBI Taxonomy" id="95162"/>
    <lineage>
        <taxon>Bacteria</taxon>
        <taxon>Bacillati</taxon>
        <taxon>Actinomycetota</taxon>
        <taxon>Actinomycetes</taxon>
        <taxon>Mycobacteriales</taxon>
        <taxon>Nocardiaceae</taxon>
        <taxon>Nocardia</taxon>
    </lineage>
</organism>